<organism evidence="2 3">
    <name type="scientific">Halteria grandinella</name>
    <dbReference type="NCBI Taxonomy" id="5974"/>
    <lineage>
        <taxon>Eukaryota</taxon>
        <taxon>Sar</taxon>
        <taxon>Alveolata</taxon>
        <taxon>Ciliophora</taxon>
        <taxon>Intramacronucleata</taxon>
        <taxon>Spirotrichea</taxon>
        <taxon>Stichotrichia</taxon>
        <taxon>Sporadotrichida</taxon>
        <taxon>Halteriidae</taxon>
        <taxon>Halteria</taxon>
    </lineage>
</organism>
<name>A0A8J8T880_HALGN</name>
<keyword evidence="3" id="KW-1185">Reference proteome</keyword>
<dbReference type="AlphaFoldDB" id="A0A8J8T880"/>
<comment type="caution">
    <text evidence="2">The sequence shown here is derived from an EMBL/GenBank/DDBJ whole genome shotgun (WGS) entry which is preliminary data.</text>
</comment>
<protein>
    <submittedName>
        <fullName evidence="2">Uncharacterized protein</fullName>
    </submittedName>
</protein>
<sequence length="567" mass="64614">MIESKYLRTMRGDNHDLAIINQELHETSLINEDANEEVIPILETDRSAVKVSMIKKNNEIIYQNNILIQGDNDKEETGFGVNAESYMHQRFNQIKRLRGDNVAESLRSHPLAHQTLLMPQQQEQPKYLNVSEFEIPLKKSRQIKTTKPRIPRLLSAKPPMSGTFQNTNFAVATIHTSNLILQAPNLPEQQRTIQVVQSPTSTKIKCLGSFCRGSNFDVGSPFNMATVQMPADLLQKVNLTAKILKEKFFFQIPNRAIRLSTIEKVQIDIQSGIAIKGKQMRSLFQVNSKILKEAYNQVELSLNPNYEQPPDIESKQERRTMQQINQGDISVLQTRSISSHYKQRNATTAKKTWHEHDKKPVSKTTHKPMKCDFSAQAEEDHGPSQSQALLIKMPHQHSHSKLQFESSPPLLESHKMSSAVNHYNHGESPNQRNACLNLNIDIHSNGLNTLNYMSSENLKHDNRIDNRCFKALQIVDNSHQDQKKVGRHRRSESGKSFDIRVGIIGHQMQQQSPMHNASRTKLMNRTIVNGMSSTNRLIKPVESGTTKVCFKCFVVYSNILAIYDDDL</sequence>
<reference evidence="2" key="1">
    <citation type="submission" date="2019-06" db="EMBL/GenBank/DDBJ databases">
        <authorList>
            <person name="Zheng W."/>
        </authorList>
    </citation>
    <scope>NUCLEOTIDE SEQUENCE</scope>
    <source>
        <strain evidence="2">QDHG01</strain>
    </source>
</reference>
<evidence type="ECO:0000313" key="3">
    <source>
        <dbReference type="Proteomes" id="UP000785679"/>
    </source>
</evidence>
<proteinExistence type="predicted"/>
<accession>A0A8J8T880</accession>
<evidence type="ECO:0000313" key="2">
    <source>
        <dbReference type="EMBL" id="TNV85056.1"/>
    </source>
</evidence>
<gene>
    <name evidence="2" type="ORF">FGO68_gene16180</name>
</gene>
<evidence type="ECO:0000256" key="1">
    <source>
        <dbReference type="SAM" id="MobiDB-lite"/>
    </source>
</evidence>
<dbReference type="EMBL" id="RRYP01002191">
    <property type="protein sequence ID" value="TNV85056.1"/>
    <property type="molecule type" value="Genomic_DNA"/>
</dbReference>
<feature type="region of interest" description="Disordered" evidence="1">
    <location>
        <begin position="341"/>
        <end position="367"/>
    </location>
</feature>
<feature type="compositionally biased region" description="Polar residues" evidence="1">
    <location>
        <begin position="341"/>
        <end position="350"/>
    </location>
</feature>
<dbReference type="Proteomes" id="UP000785679">
    <property type="component" value="Unassembled WGS sequence"/>
</dbReference>